<feature type="region of interest" description="Disordered" evidence="7">
    <location>
        <begin position="86"/>
        <end position="154"/>
    </location>
</feature>
<name>A0AAD6US24_9AGAR</name>
<evidence type="ECO:0000313" key="10">
    <source>
        <dbReference type="Proteomes" id="UP001219525"/>
    </source>
</evidence>
<dbReference type="Pfam" id="PF04082">
    <property type="entry name" value="Fungal_trans"/>
    <property type="match status" value="1"/>
</dbReference>
<comment type="caution">
    <text evidence="9">The sequence shown here is derived from an EMBL/GenBank/DDBJ whole genome shotgun (WGS) entry which is preliminary data.</text>
</comment>
<gene>
    <name evidence="9" type="ORF">GGX14DRAFT_601382</name>
</gene>
<evidence type="ECO:0000256" key="5">
    <source>
        <dbReference type="ARBA" id="ARBA00023163"/>
    </source>
</evidence>
<keyword evidence="2" id="KW-0479">Metal-binding</keyword>
<proteinExistence type="predicted"/>
<feature type="compositionally biased region" description="Low complexity" evidence="7">
    <location>
        <begin position="626"/>
        <end position="647"/>
    </location>
</feature>
<sequence>MDPRLDDAPDHDVSLKTPVVRGARACTVCRAAKMKCVGAEDGEKQCQRCKRANVECVFEKHRRGRKPGSKLSEASKMLRRLEKGLNNAKLKSQAADPPYSPDHYSATASHFPSNELPPLNLPQYPNGDYPPASHAARSVDMDDDDDDPDPENRTLFPAKLIRKENQRNSFFRTILNPAEGSTNPNVTPARPSFSPPNQNRGAPSLNDPVSAGIIDGDQAKVLFDLIFLRLNPFINLFDPALHSVHYVRSKCPFLFTTLIMAGCKFFKPELFKPCQKLAHEFAVRAFAEAWKRVEVVQAFACLTYWQDPDDNRTWTYIGYACRMAVELGLNRYYASPPPNETEFQLLERRNRERTYLVIFIHDRSLSTQTGRSWMLPEDELVRHAHTWHEAGGNPPRPEDVIVAAFVQLRRISSETTDMFYTKGGAHNGNHNDVNYEVVLRNCNGKLTQWMDNWQAEMQRAGGESFHFSFLGLFRLHVRLFLNSFGIQDSMYPSSRASPSLQALSACCTSALDGLRIVSKDFPSMSMLRYGQDSITVMSAYSAVFLLKLLRSSNTLAQLHEGTAHEIHSLISKTADAYYDASVLSPASTSAAYHARFLRSLLANDIFKARRGDSERFESMPIDPRLQAQQTPMYPQQQITPTHDQQQPFPFPASPTSISPHTEDYSTETPARNGTATTPTSIPATYHEGYVPSIHHASELDAHYWKNMFLELGFGESQAETARNMSQADSHQLPYHMHPIVQPMHPIAQPTYGH</sequence>
<feature type="compositionally biased region" description="Polar residues" evidence="7">
    <location>
        <begin position="666"/>
        <end position="679"/>
    </location>
</feature>
<evidence type="ECO:0000256" key="1">
    <source>
        <dbReference type="ARBA" id="ARBA00004123"/>
    </source>
</evidence>
<dbReference type="PROSITE" id="PS00463">
    <property type="entry name" value="ZN2_CY6_FUNGAL_1"/>
    <property type="match status" value="1"/>
</dbReference>
<reference evidence="9" key="1">
    <citation type="submission" date="2023-03" db="EMBL/GenBank/DDBJ databases">
        <title>Massive genome expansion in bonnet fungi (Mycena s.s.) driven by repeated elements and novel gene families across ecological guilds.</title>
        <authorList>
            <consortium name="Lawrence Berkeley National Laboratory"/>
            <person name="Harder C.B."/>
            <person name="Miyauchi S."/>
            <person name="Viragh M."/>
            <person name="Kuo A."/>
            <person name="Thoen E."/>
            <person name="Andreopoulos B."/>
            <person name="Lu D."/>
            <person name="Skrede I."/>
            <person name="Drula E."/>
            <person name="Henrissat B."/>
            <person name="Morin E."/>
            <person name="Kohler A."/>
            <person name="Barry K."/>
            <person name="LaButti K."/>
            <person name="Morin E."/>
            <person name="Salamov A."/>
            <person name="Lipzen A."/>
            <person name="Mereny Z."/>
            <person name="Hegedus B."/>
            <person name="Baldrian P."/>
            <person name="Stursova M."/>
            <person name="Weitz H."/>
            <person name="Taylor A."/>
            <person name="Grigoriev I.V."/>
            <person name="Nagy L.G."/>
            <person name="Martin F."/>
            <person name="Kauserud H."/>
        </authorList>
    </citation>
    <scope>NUCLEOTIDE SEQUENCE</scope>
    <source>
        <strain evidence="9">9144</strain>
    </source>
</reference>
<dbReference type="CDD" id="cd12148">
    <property type="entry name" value="fungal_TF_MHR"/>
    <property type="match status" value="1"/>
</dbReference>
<keyword evidence="6" id="KW-0539">Nucleus</keyword>
<dbReference type="InterPro" id="IPR051089">
    <property type="entry name" value="prtT"/>
</dbReference>
<dbReference type="GO" id="GO:0005634">
    <property type="term" value="C:nucleus"/>
    <property type="evidence" value="ECO:0007669"/>
    <property type="project" value="UniProtKB-SubCell"/>
</dbReference>
<dbReference type="InterPro" id="IPR001138">
    <property type="entry name" value="Zn2Cys6_DnaBD"/>
</dbReference>
<dbReference type="GO" id="GO:0000976">
    <property type="term" value="F:transcription cis-regulatory region binding"/>
    <property type="evidence" value="ECO:0007669"/>
    <property type="project" value="TreeGrafter"/>
</dbReference>
<dbReference type="GO" id="GO:0008270">
    <property type="term" value="F:zinc ion binding"/>
    <property type="evidence" value="ECO:0007669"/>
    <property type="project" value="InterPro"/>
</dbReference>
<dbReference type="CDD" id="cd00067">
    <property type="entry name" value="GAL4"/>
    <property type="match status" value="1"/>
</dbReference>
<dbReference type="EMBL" id="JARJCW010000138">
    <property type="protein sequence ID" value="KAJ7191073.1"/>
    <property type="molecule type" value="Genomic_DNA"/>
</dbReference>
<dbReference type="Proteomes" id="UP001219525">
    <property type="component" value="Unassembled WGS sequence"/>
</dbReference>
<evidence type="ECO:0000256" key="7">
    <source>
        <dbReference type="SAM" id="MobiDB-lite"/>
    </source>
</evidence>
<dbReference type="SMART" id="SM00906">
    <property type="entry name" value="Fungal_trans"/>
    <property type="match status" value="1"/>
</dbReference>
<organism evidence="9 10">
    <name type="scientific">Mycena pura</name>
    <dbReference type="NCBI Taxonomy" id="153505"/>
    <lineage>
        <taxon>Eukaryota</taxon>
        <taxon>Fungi</taxon>
        <taxon>Dikarya</taxon>
        <taxon>Basidiomycota</taxon>
        <taxon>Agaricomycotina</taxon>
        <taxon>Agaricomycetes</taxon>
        <taxon>Agaricomycetidae</taxon>
        <taxon>Agaricales</taxon>
        <taxon>Marasmiineae</taxon>
        <taxon>Mycenaceae</taxon>
        <taxon>Mycena</taxon>
    </lineage>
</organism>
<evidence type="ECO:0000256" key="3">
    <source>
        <dbReference type="ARBA" id="ARBA00023015"/>
    </source>
</evidence>
<dbReference type="GO" id="GO:0006351">
    <property type="term" value="P:DNA-templated transcription"/>
    <property type="evidence" value="ECO:0007669"/>
    <property type="project" value="InterPro"/>
</dbReference>
<dbReference type="GO" id="GO:0000981">
    <property type="term" value="F:DNA-binding transcription factor activity, RNA polymerase II-specific"/>
    <property type="evidence" value="ECO:0007669"/>
    <property type="project" value="InterPro"/>
</dbReference>
<keyword evidence="10" id="KW-1185">Reference proteome</keyword>
<feature type="region of interest" description="Disordered" evidence="7">
    <location>
        <begin position="613"/>
        <end position="679"/>
    </location>
</feature>
<dbReference type="Pfam" id="PF00172">
    <property type="entry name" value="Zn_clus"/>
    <property type="match status" value="1"/>
</dbReference>
<keyword evidence="4" id="KW-0238">DNA-binding</keyword>
<keyword evidence="5" id="KW-0804">Transcription</keyword>
<evidence type="ECO:0000313" key="9">
    <source>
        <dbReference type="EMBL" id="KAJ7191073.1"/>
    </source>
</evidence>
<dbReference type="SUPFAM" id="SSF57701">
    <property type="entry name" value="Zn2/Cys6 DNA-binding domain"/>
    <property type="match status" value="1"/>
</dbReference>
<dbReference type="Gene3D" id="4.10.240.10">
    <property type="entry name" value="Zn(2)-C6 fungal-type DNA-binding domain"/>
    <property type="match status" value="1"/>
</dbReference>
<dbReference type="InterPro" id="IPR036864">
    <property type="entry name" value="Zn2-C6_fun-type_DNA-bd_sf"/>
</dbReference>
<dbReference type="InterPro" id="IPR007219">
    <property type="entry name" value="XnlR_reg_dom"/>
</dbReference>
<dbReference type="PROSITE" id="PS50048">
    <property type="entry name" value="ZN2_CY6_FUNGAL_2"/>
    <property type="match status" value="1"/>
</dbReference>
<accession>A0AAD6US24</accession>
<evidence type="ECO:0000256" key="2">
    <source>
        <dbReference type="ARBA" id="ARBA00022723"/>
    </source>
</evidence>
<protein>
    <submittedName>
        <fullName evidence="9">Fungal-specific transcription factor domain-containing protein</fullName>
    </submittedName>
</protein>
<feature type="region of interest" description="Disordered" evidence="7">
    <location>
        <begin position="175"/>
        <end position="204"/>
    </location>
</feature>
<keyword evidence="3" id="KW-0805">Transcription regulation</keyword>
<dbReference type="AlphaFoldDB" id="A0AAD6US24"/>
<feature type="domain" description="Zn(2)-C6 fungal-type" evidence="8">
    <location>
        <begin position="25"/>
        <end position="58"/>
    </location>
</feature>
<evidence type="ECO:0000259" key="8">
    <source>
        <dbReference type="PROSITE" id="PS50048"/>
    </source>
</evidence>
<evidence type="ECO:0000256" key="6">
    <source>
        <dbReference type="ARBA" id="ARBA00023242"/>
    </source>
</evidence>
<evidence type="ECO:0000256" key="4">
    <source>
        <dbReference type="ARBA" id="ARBA00023125"/>
    </source>
</evidence>
<dbReference type="PANTHER" id="PTHR31845">
    <property type="entry name" value="FINGER DOMAIN PROTEIN, PUTATIVE-RELATED"/>
    <property type="match status" value="1"/>
</dbReference>
<dbReference type="SMART" id="SM00066">
    <property type="entry name" value="GAL4"/>
    <property type="match status" value="1"/>
</dbReference>
<dbReference type="PANTHER" id="PTHR31845:SF19">
    <property type="entry name" value="TRANSCRIPTION FACTOR DOMAIN-CONTAINING PROTEIN"/>
    <property type="match status" value="1"/>
</dbReference>
<comment type="subcellular location">
    <subcellularLocation>
        <location evidence="1">Nucleus</location>
    </subcellularLocation>
</comment>